<proteinExistence type="predicted"/>
<protein>
    <submittedName>
        <fullName evidence="2">Uncharacterized protein</fullName>
    </submittedName>
</protein>
<comment type="caution">
    <text evidence="2">The sequence shown here is derived from an EMBL/GenBank/DDBJ whole genome shotgun (WGS) entry which is preliminary data.</text>
</comment>
<evidence type="ECO:0000313" key="2">
    <source>
        <dbReference type="EMBL" id="PHZ86365.1"/>
    </source>
</evidence>
<dbReference type="EMBL" id="PDEM01000008">
    <property type="protein sequence ID" value="PHZ86365.1"/>
    <property type="molecule type" value="Genomic_DNA"/>
</dbReference>
<feature type="transmembrane region" description="Helical" evidence="1">
    <location>
        <begin position="40"/>
        <end position="62"/>
    </location>
</feature>
<organism evidence="2 3">
    <name type="scientific">Paremcibacter congregatus</name>
    <dbReference type="NCBI Taxonomy" id="2043170"/>
    <lineage>
        <taxon>Bacteria</taxon>
        <taxon>Pseudomonadati</taxon>
        <taxon>Pseudomonadota</taxon>
        <taxon>Alphaproteobacteria</taxon>
        <taxon>Emcibacterales</taxon>
        <taxon>Emcibacteraceae</taxon>
        <taxon>Paremcibacter</taxon>
    </lineage>
</organism>
<reference evidence="2 3" key="1">
    <citation type="submission" date="2017-10" db="EMBL/GenBank/DDBJ databases">
        <title>Frigbacter circumglobatus gen. nov. sp. nov., isolated from sediment cultured in situ.</title>
        <authorList>
            <person name="Zhao Z."/>
        </authorList>
    </citation>
    <scope>NUCLEOTIDE SEQUENCE [LARGE SCALE GENOMIC DNA]</scope>
    <source>
        <strain evidence="2 3">ZYL</strain>
    </source>
</reference>
<name>A0A2G4YVM3_9PROT</name>
<dbReference type="Proteomes" id="UP000229730">
    <property type="component" value="Unassembled WGS sequence"/>
</dbReference>
<sequence length="89" mass="10521">MTEQEQLLMNLSEQLELHFCFSCQLHHFMILRQIDDKVHFFLRFTYSMLGAVLEIIVVTTFIHDVRKFLLKMTLSLFLKLSMTGPLPVC</sequence>
<dbReference type="InParanoid" id="A0A2G4YVM3"/>
<keyword evidence="1" id="KW-0472">Membrane</keyword>
<evidence type="ECO:0000256" key="1">
    <source>
        <dbReference type="SAM" id="Phobius"/>
    </source>
</evidence>
<evidence type="ECO:0000313" key="3">
    <source>
        <dbReference type="Proteomes" id="UP000229730"/>
    </source>
</evidence>
<gene>
    <name evidence="2" type="ORF">CRD36_02050</name>
</gene>
<keyword evidence="3" id="KW-1185">Reference proteome</keyword>
<keyword evidence="1" id="KW-1133">Transmembrane helix</keyword>
<dbReference type="AlphaFoldDB" id="A0A2G4YVM3"/>
<accession>A0A2G4YVM3</accession>
<keyword evidence="1" id="KW-0812">Transmembrane</keyword>